<evidence type="ECO:0000256" key="9">
    <source>
        <dbReference type="ARBA" id="ARBA00023136"/>
    </source>
</evidence>
<comment type="subcellular location">
    <subcellularLocation>
        <location evidence="1">Cell membrane</location>
        <topology evidence="1">Multi-pass membrane protein</topology>
    </subcellularLocation>
</comment>
<sequence>MQEVMNFFIEIIREPAIFLGLIALTGLLLLKKDFSSIVSGTAKTVIGVVILTQGTNILMSSIAPLTEGFNVMYDIDNPEVAPALGADTILSQYGTQIGIAMLAAFVINLLVARFTPIKHVFLTGHMLFWFPFIFVAVGVENALSNTQLILFASIMTALYIIIAPALLRPFVRKVTGSDDFIIGHPTTILSLIAGWVGMLFGTKGKSSEDIKFPKSTEFLREISITSSITMFLVYIVVSMIIGFETASVAFGADQNIVIYSVMQGILFGAGLTVLLLGVRMMLAEIIPAFQGISQKWIPNAVPALDAPILFPFAPNAVLIGFIVSMVTSVATIFLTGSLGVFSFVIVPLTITCFFEIGTAAIIGNGTGGLKGAIAGSAVAGVVMIFLVGISVPILSGTAADWIVIFGGNDFSLWAFLGDLVAKIFPGG</sequence>
<comment type="caution">
    <text evidence="15">The sequence shown here is derived from an EMBL/GenBank/DDBJ whole genome shotgun (WGS) entry which is preliminary data.</text>
</comment>
<keyword evidence="16" id="KW-1185">Reference proteome</keyword>
<feature type="transmembrane region" description="Helical" evidence="14">
    <location>
        <begin position="180"/>
        <end position="201"/>
    </location>
</feature>
<dbReference type="RefSeq" id="WP_204463521.1">
    <property type="nucleotide sequence ID" value="NZ_JAFBCV010000001.1"/>
</dbReference>
<evidence type="ECO:0000256" key="14">
    <source>
        <dbReference type="SAM" id="Phobius"/>
    </source>
</evidence>
<feature type="transmembrane region" description="Helical" evidence="14">
    <location>
        <begin position="340"/>
        <end position="362"/>
    </location>
</feature>
<evidence type="ECO:0000256" key="11">
    <source>
        <dbReference type="ARBA" id="ARBA00038218"/>
    </source>
</evidence>
<evidence type="ECO:0000313" key="15">
    <source>
        <dbReference type="EMBL" id="MBM7836799.1"/>
    </source>
</evidence>
<keyword evidence="3" id="KW-0813">Transport</keyword>
<evidence type="ECO:0000256" key="5">
    <source>
        <dbReference type="ARBA" id="ARBA00022597"/>
    </source>
</evidence>
<evidence type="ECO:0000256" key="3">
    <source>
        <dbReference type="ARBA" id="ARBA00022448"/>
    </source>
</evidence>
<keyword evidence="8 14" id="KW-1133">Transmembrane helix</keyword>
<feature type="transmembrane region" description="Helical" evidence="14">
    <location>
        <begin position="316"/>
        <end position="334"/>
    </location>
</feature>
<reference evidence="15" key="1">
    <citation type="submission" date="2021-01" db="EMBL/GenBank/DDBJ databases">
        <title>Genomic Encyclopedia of Type Strains, Phase IV (KMG-IV): sequencing the most valuable type-strain genomes for metagenomic binning, comparative biology and taxonomic classification.</title>
        <authorList>
            <person name="Goeker M."/>
        </authorList>
    </citation>
    <scope>NUCLEOTIDE SEQUENCE</scope>
    <source>
        <strain evidence="15">DSM 21943</strain>
    </source>
</reference>
<evidence type="ECO:0000256" key="12">
    <source>
        <dbReference type="ARBA" id="ARBA00039702"/>
    </source>
</evidence>
<dbReference type="Pfam" id="PF03611">
    <property type="entry name" value="EIIC-GAT"/>
    <property type="match status" value="1"/>
</dbReference>
<comment type="function">
    <text evidence="10">The phosphoenolpyruvate-dependent sugar phosphotransferase system (sugar PTS), a major carbohydrate active transport system, catalyzes the phosphorylation of incoming sugar substrates concomitantly with their translocation across the cell membrane. The enzyme II UlaABC PTS system is involved in ascorbate transport.</text>
</comment>
<dbReference type="InterPro" id="IPR004703">
    <property type="entry name" value="PTS_sugar-sp_permease"/>
</dbReference>
<feature type="transmembrane region" description="Helical" evidence="14">
    <location>
        <begin position="97"/>
        <end position="114"/>
    </location>
</feature>
<keyword evidence="7 14" id="KW-0812">Transmembrane</keyword>
<dbReference type="NCBIfam" id="NF006920">
    <property type="entry name" value="PRK09410.1-2"/>
    <property type="match status" value="1"/>
</dbReference>
<evidence type="ECO:0000256" key="1">
    <source>
        <dbReference type="ARBA" id="ARBA00004651"/>
    </source>
</evidence>
<comment type="subunit">
    <text evidence="2">Homodimer.</text>
</comment>
<evidence type="ECO:0000256" key="8">
    <source>
        <dbReference type="ARBA" id="ARBA00022989"/>
    </source>
</evidence>
<name>A0ABS2SQK6_9BACI</name>
<feature type="transmembrane region" description="Helical" evidence="14">
    <location>
        <begin position="374"/>
        <end position="395"/>
    </location>
</feature>
<protein>
    <recommendedName>
        <fullName evidence="12">Ascorbate-specific PTS system EIIC component</fullName>
    </recommendedName>
    <alternativeName>
        <fullName evidence="13">Ascorbate-specific permease IIC component UlaA</fullName>
    </alternativeName>
</protein>
<evidence type="ECO:0000256" key="4">
    <source>
        <dbReference type="ARBA" id="ARBA00022475"/>
    </source>
</evidence>
<evidence type="ECO:0000256" key="2">
    <source>
        <dbReference type="ARBA" id="ARBA00011738"/>
    </source>
</evidence>
<evidence type="ECO:0000256" key="13">
    <source>
        <dbReference type="ARBA" id="ARBA00042859"/>
    </source>
</evidence>
<feature type="transmembrane region" description="Helical" evidence="14">
    <location>
        <begin position="222"/>
        <end position="250"/>
    </location>
</feature>
<gene>
    <name evidence="15" type="ORF">JOC54_000030</name>
</gene>
<proteinExistence type="inferred from homology"/>
<comment type="similarity">
    <text evidence="11">Belongs to the UlaA family.</text>
</comment>
<dbReference type="EMBL" id="JAFBCV010000001">
    <property type="protein sequence ID" value="MBM7836799.1"/>
    <property type="molecule type" value="Genomic_DNA"/>
</dbReference>
<keyword evidence="9 14" id="KW-0472">Membrane</keyword>
<dbReference type="Proteomes" id="UP001179280">
    <property type="component" value="Unassembled WGS sequence"/>
</dbReference>
<organism evidence="15 16">
    <name type="scientific">Shouchella xiaoxiensis</name>
    <dbReference type="NCBI Taxonomy" id="766895"/>
    <lineage>
        <taxon>Bacteria</taxon>
        <taxon>Bacillati</taxon>
        <taxon>Bacillota</taxon>
        <taxon>Bacilli</taxon>
        <taxon>Bacillales</taxon>
        <taxon>Bacillaceae</taxon>
        <taxon>Shouchella</taxon>
    </lineage>
</organism>
<feature type="transmembrane region" description="Helical" evidence="14">
    <location>
        <begin position="120"/>
        <end position="139"/>
    </location>
</feature>
<feature type="transmembrane region" description="Helical" evidence="14">
    <location>
        <begin position="256"/>
        <end position="278"/>
    </location>
</feature>
<evidence type="ECO:0000256" key="6">
    <source>
        <dbReference type="ARBA" id="ARBA00022683"/>
    </source>
</evidence>
<evidence type="ECO:0000256" key="7">
    <source>
        <dbReference type="ARBA" id="ARBA00022692"/>
    </source>
</evidence>
<evidence type="ECO:0000256" key="10">
    <source>
        <dbReference type="ARBA" id="ARBA00037387"/>
    </source>
</evidence>
<dbReference type="InterPro" id="IPR051562">
    <property type="entry name" value="Ascorbate-PTS_EIIC"/>
</dbReference>
<keyword evidence="5" id="KW-0762">Sugar transport</keyword>
<dbReference type="PANTHER" id="PTHR33843:SF4">
    <property type="entry name" value="ASCORBATE-SPECIFIC PTS SYSTEM EIIC COMPONENT"/>
    <property type="match status" value="1"/>
</dbReference>
<dbReference type="PANTHER" id="PTHR33843">
    <property type="entry name" value="ASCORBATE-SPECIFIC PTS SYSTEM EIIC COMPONENT"/>
    <property type="match status" value="1"/>
</dbReference>
<keyword evidence="6" id="KW-0598">Phosphotransferase system</keyword>
<feature type="transmembrane region" description="Helical" evidence="14">
    <location>
        <begin position="12"/>
        <end position="30"/>
    </location>
</feature>
<keyword evidence="4" id="KW-1003">Cell membrane</keyword>
<feature type="transmembrane region" description="Helical" evidence="14">
    <location>
        <begin position="148"/>
        <end position="168"/>
    </location>
</feature>
<evidence type="ECO:0000313" key="16">
    <source>
        <dbReference type="Proteomes" id="UP001179280"/>
    </source>
</evidence>
<accession>A0ABS2SQK6</accession>